<proteinExistence type="predicted"/>
<dbReference type="AlphaFoldDB" id="A0A1Z2XQ66"/>
<keyword evidence="3" id="KW-1185">Reference proteome</keyword>
<sequence>MTEEIVDYVNYKNYGAAAIRRLHEPIIFMRRIAMQKITPATGVTFVDQSNHTIYMSVGGCQVTIACLPENNTRLYDKVKDILVDAAFHMPNSSETKEATDTS</sequence>
<dbReference type="Proteomes" id="UP000196710">
    <property type="component" value="Chromosome"/>
</dbReference>
<accession>A0A1Z2XQ66</accession>
<protein>
    <submittedName>
        <fullName evidence="2">Uncharacterized protein</fullName>
    </submittedName>
</protein>
<reference evidence="2 4" key="3">
    <citation type="submission" date="2020-11" db="EMBL/GenBank/DDBJ databases">
        <title>Closed and high quality bacterial genomes of the OMM12 community.</title>
        <authorList>
            <person name="Marbouty M."/>
            <person name="Lamy-Besnier Q."/>
            <person name="Debarbieux L."/>
            <person name="Koszul R."/>
        </authorList>
    </citation>
    <scope>NUCLEOTIDE SEQUENCE [LARGE SCALE GENOMIC DNA]</scope>
    <source>
        <strain evidence="2 4">KB18</strain>
    </source>
</reference>
<dbReference type="Proteomes" id="UP000596035">
    <property type="component" value="Chromosome"/>
</dbReference>
<evidence type="ECO:0000313" key="1">
    <source>
        <dbReference type="EMBL" id="ASB40593.1"/>
    </source>
</evidence>
<name>A0A1Z2XQ66_9FIRM</name>
<organism evidence="2 4">
    <name type="scientific">Acutalibacter muris</name>
    <dbReference type="NCBI Taxonomy" id="1796620"/>
    <lineage>
        <taxon>Bacteria</taxon>
        <taxon>Bacillati</taxon>
        <taxon>Bacillota</taxon>
        <taxon>Clostridia</taxon>
        <taxon>Eubacteriales</taxon>
        <taxon>Acutalibacteraceae</taxon>
        <taxon>Acutalibacter</taxon>
    </lineage>
</organism>
<evidence type="ECO:0000313" key="3">
    <source>
        <dbReference type="Proteomes" id="UP000196710"/>
    </source>
</evidence>
<evidence type="ECO:0000313" key="2">
    <source>
        <dbReference type="EMBL" id="QQR29871.1"/>
    </source>
</evidence>
<reference evidence="3" key="2">
    <citation type="submission" date="2017-05" db="EMBL/GenBank/DDBJ databases">
        <title>Improved OligoMM genomes.</title>
        <authorList>
            <person name="Garzetti D."/>
        </authorList>
    </citation>
    <scope>NUCLEOTIDE SEQUENCE [LARGE SCALE GENOMIC DNA]</scope>
    <source>
        <strain evidence="3">KB18</strain>
    </source>
</reference>
<evidence type="ECO:0000313" key="4">
    <source>
        <dbReference type="Proteomes" id="UP000596035"/>
    </source>
</evidence>
<dbReference type="EMBL" id="CP021422">
    <property type="protein sequence ID" value="ASB40593.1"/>
    <property type="molecule type" value="Genomic_DNA"/>
</dbReference>
<gene>
    <name evidence="1" type="ORF">ADH66_07940</name>
    <name evidence="2" type="ORF">I5Q82_17975</name>
</gene>
<reference evidence="1" key="1">
    <citation type="journal article" date="2017" name="Genome Announc.">
        <title>High-Quality Whole-Genome Sequences of the Oligo-Mouse-Microbiota Bacterial Community.</title>
        <authorList>
            <person name="Garzetti D."/>
            <person name="Brugiroux S."/>
            <person name="Bunk B."/>
            <person name="Pukall R."/>
            <person name="McCoy K.D."/>
            <person name="Macpherson A.J."/>
            <person name="Stecher B."/>
        </authorList>
    </citation>
    <scope>NUCLEOTIDE SEQUENCE</scope>
    <source>
        <strain evidence="1">KB18</strain>
    </source>
</reference>
<dbReference type="RefSeq" id="WP_066533727.1">
    <property type="nucleotide sequence ID" value="NZ_CAJTCQ010000017.1"/>
</dbReference>
<dbReference type="KEGG" id="amur:ADH66_07940"/>
<dbReference type="EMBL" id="CP065321">
    <property type="protein sequence ID" value="QQR29871.1"/>
    <property type="molecule type" value="Genomic_DNA"/>
</dbReference>